<dbReference type="SUPFAM" id="SSF52540">
    <property type="entry name" value="P-loop containing nucleoside triphosphate hydrolases"/>
    <property type="match status" value="1"/>
</dbReference>
<proteinExistence type="predicted"/>
<organism evidence="2 3">
    <name type="scientific">Seminavis robusta</name>
    <dbReference type="NCBI Taxonomy" id="568900"/>
    <lineage>
        <taxon>Eukaryota</taxon>
        <taxon>Sar</taxon>
        <taxon>Stramenopiles</taxon>
        <taxon>Ochrophyta</taxon>
        <taxon>Bacillariophyta</taxon>
        <taxon>Bacillariophyceae</taxon>
        <taxon>Bacillariophycidae</taxon>
        <taxon>Naviculales</taxon>
        <taxon>Naviculaceae</taxon>
        <taxon>Seminavis</taxon>
    </lineage>
</organism>
<dbReference type="PANTHER" id="PTHR43642:SF1">
    <property type="entry name" value="HYBRID SIGNAL TRANSDUCTION HISTIDINE KINASE G"/>
    <property type="match status" value="1"/>
</dbReference>
<dbReference type="AlphaFoldDB" id="A0A9N8EGT7"/>
<feature type="compositionally biased region" description="Low complexity" evidence="1">
    <location>
        <begin position="162"/>
        <end position="185"/>
    </location>
</feature>
<dbReference type="Proteomes" id="UP001153069">
    <property type="component" value="Unassembled WGS sequence"/>
</dbReference>
<accession>A0A9N8EGT7</accession>
<keyword evidence="3" id="KW-1185">Reference proteome</keyword>
<dbReference type="InterPro" id="IPR027417">
    <property type="entry name" value="P-loop_NTPase"/>
</dbReference>
<comment type="caution">
    <text evidence="2">The sequence shown here is derived from an EMBL/GenBank/DDBJ whole genome shotgun (WGS) entry which is preliminary data.</text>
</comment>
<protein>
    <submittedName>
        <fullName evidence="2">Transcriptional regulator</fullName>
    </submittedName>
</protein>
<feature type="compositionally biased region" description="Polar residues" evidence="1">
    <location>
        <begin position="186"/>
        <end position="231"/>
    </location>
</feature>
<feature type="region of interest" description="Disordered" evidence="1">
    <location>
        <begin position="162"/>
        <end position="250"/>
    </location>
</feature>
<sequence length="1244" mass="139892">MAEATNPALLDASMASLDPTSMANMALPTPTSTSSTSATTSTNRSTKRLDFGVLHQSGLRLRQHELNQLLQYASSTETRSPAVWMQAEAGVGKSALLQQFRDELCNGSSGNSSCTMKGRAVVMGGKFEERAAASEPFAALRDAVSELVEHFLNVHHNSALATTSSTATDTTESMYTGGTTTCTESQSDASEQADQTTEQASADQGCHQTVTKQSDTSYSTHDQGGNQTEQAPDQEEDHQTKQAGADQTVAEQRGWAEGLQQELGTALPLFLDILPALRRILPLNNSSLSTSLHKMAAEEEKDRHHADDDDHAFGTFNRREYRFERFRLGFRTLIRYTCSYLMHHQAQSSLVLLLDDWHSCDPDSLQIVKTLMEDPQRPRNFLLVAATRPIQDYPALEQLYQTMAQQQASEQEVLRIMDIPRWSVTEIADILTTLLERPHRQHQEDNDDILELAEIVQRKTQGNAFVVLQFLRLLERSGHIYHHHQQWHFDTHMIAQVDRISDNVSQVVAHEMEKNQRRRSALMVAASFGVSQFDVATIVHAVAVVEPPNNKEQPEGSSTTMTCSMTTDESIGDYEEYEDPYVVRQRVHDMSCELSHAALEGFVEEMAPGQFRFAHDRIRESAYSLLPEGQHARQQVHLRVGRQLRSWMDTQSELGLGSGTAAGAFSKESLLLHATKQLNAGADLIHDDWELLDLADLNYQAAALAARKTAFFSSMEYLQVGITHLGDDAWRRHYDRTLRFCVALTRMQYSCGLLDECWETGGGVIAHAKSFDDKSKIYHTQVLCLMQQGRMNEAMELVLDVLDVMGRPVPRKMVIYRVFQEYRKAQKFLKNSTEEELLNIPAVYDADLEMQLDFLQSLAETCFLSGKFAYVIYVSMRYLTLVAEQGNYPRSFFAYNLYASYFKAQMGDFAGAQPYAKLARMLSEKNKAIVPHFAARSEDMLIAYVDHWQENVRKSLAAEMDAFERLWAAGLIDTALMDASTLLQHFFAAGEHLDVTVQKCSFYSEAMQDFKQTASWYINASQHQAMLNLQGHSENPAVCTGTVMDAQACQESWKANPNLPAQYNFQFWSVVLGYHFGDLHAAKRHIKAMRSDLFEDGSVALVRLRLFYTGLVFYALCKDTGKGKYRRRARKASKQLQQWADKGSVNCKCLWQLLVAEDLASQRRSNVKMTVAAFERAIQAIEELEQCHHLALANQLAGSFLMSRQTPDGARAANTYLKTAVSLFEQWGASGIVRDLKARYPGAI</sequence>
<dbReference type="OrthoDB" id="52108at2759"/>
<evidence type="ECO:0000313" key="3">
    <source>
        <dbReference type="Proteomes" id="UP001153069"/>
    </source>
</evidence>
<evidence type="ECO:0000313" key="2">
    <source>
        <dbReference type="EMBL" id="CAB9518329.1"/>
    </source>
</evidence>
<dbReference type="InterPro" id="IPR053159">
    <property type="entry name" value="Hybrid_Histidine_Kinase"/>
</dbReference>
<dbReference type="EMBL" id="CAICTM010000922">
    <property type="protein sequence ID" value="CAB9518329.1"/>
    <property type="molecule type" value="Genomic_DNA"/>
</dbReference>
<feature type="region of interest" description="Disordered" evidence="1">
    <location>
        <begin position="21"/>
        <end position="49"/>
    </location>
</feature>
<gene>
    <name evidence="2" type="ORF">SEMRO_924_G220830.1</name>
</gene>
<dbReference type="PANTHER" id="PTHR43642">
    <property type="entry name" value="HYBRID SIGNAL TRANSDUCTION HISTIDINE KINASE G"/>
    <property type="match status" value="1"/>
</dbReference>
<reference evidence="2" key="1">
    <citation type="submission" date="2020-06" db="EMBL/GenBank/DDBJ databases">
        <authorList>
            <consortium name="Plant Systems Biology data submission"/>
        </authorList>
    </citation>
    <scope>NUCLEOTIDE SEQUENCE</scope>
    <source>
        <strain evidence="2">D6</strain>
    </source>
</reference>
<name>A0A9N8EGT7_9STRA</name>
<feature type="compositionally biased region" description="Low complexity" evidence="1">
    <location>
        <begin position="29"/>
        <end position="44"/>
    </location>
</feature>
<evidence type="ECO:0000256" key="1">
    <source>
        <dbReference type="SAM" id="MobiDB-lite"/>
    </source>
</evidence>